<organism evidence="1 2">
    <name type="scientific">Botryobasidium botryosum (strain FD-172 SS1)</name>
    <dbReference type="NCBI Taxonomy" id="930990"/>
    <lineage>
        <taxon>Eukaryota</taxon>
        <taxon>Fungi</taxon>
        <taxon>Dikarya</taxon>
        <taxon>Basidiomycota</taxon>
        <taxon>Agaricomycotina</taxon>
        <taxon>Agaricomycetes</taxon>
        <taxon>Cantharellales</taxon>
        <taxon>Botryobasidiaceae</taxon>
        <taxon>Botryobasidium</taxon>
    </lineage>
</organism>
<evidence type="ECO:0000313" key="1">
    <source>
        <dbReference type="EMBL" id="KDQ15878.1"/>
    </source>
</evidence>
<evidence type="ECO:0008006" key="3">
    <source>
        <dbReference type="Google" id="ProtNLM"/>
    </source>
</evidence>
<dbReference type="Proteomes" id="UP000027195">
    <property type="component" value="Unassembled WGS sequence"/>
</dbReference>
<protein>
    <recommendedName>
        <fullName evidence="3">F-box domain-containing protein</fullName>
    </recommendedName>
</protein>
<dbReference type="InParanoid" id="A0A067MJE9"/>
<gene>
    <name evidence="1" type="ORF">BOTBODRAFT_274790</name>
</gene>
<name>A0A067MJE9_BOTB1</name>
<keyword evidence="2" id="KW-1185">Reference proteome</keyword>
<accession>A0A067MJE9</accession>
<dbReference type="EMBL" id="KL198030">
    <property type="protein sequence ID" value="KDQ15878.1"/>
    <property type="molecule type" value="Genomic_DNA"/>
</dbReference>
<reference evidence="2" key="1">
    <citation type="journal article" date="2014" name="Proc. Natl. Acad. Sci. U.S.A.">
        <title>Extensive sampling of basidiomycete genomes demonstrates inadequacy of the white-rot/brown-rot paradigm for wood decay fungi.</title>
        <authorList>
            <person name="Riley R."/>
            <person name="Salamov A.A."/>
            <person name="Brown D.W."/>
            <person name="Nagy L.G."/>
            <person name="Floudas D."/>
            <person name="Held B.W."/>
            <person name="Levasseur A."/>
            <person name="Lombard V."/>
            <person name="Morin E."/>
            <person name="Otillar R."/>
            <person name="Lindquist E.A."/>
            <person name="Sun H."/>
            <person name="LaButti K.M."/>
            <person name="Schmutz J."/>
            <person name="Jabbour D."/>
            <person name="Luo H."/>
            <person name="Baker S.E."/>
            <person name="Pisabarro A.G."/>
            <person name="Walton J.D."/>
            <person name="Blanchette R.A."/>
            <person name="Henrissat B."/>
            <person name="Martin F."/>
            <person name="Cullen D."/>
            <person name="Hibbett D.S."/>
            <person name="Grigoriev I.V."/>
        </authorList>
    </citation>
    <scope>NUCLEOTIDE SEQUENCE [LARGE SCALE GENOMIC DNA]</scope>
    <source>
        <strain evidence="2">FD-172 SS1</strain>
    </source>
</reference>
<proteinExistence type="predicted"/>
<dbReference type="HOGENOM" id="CLU_039742_0_0_1"/>
<sequence>MAHIPRLDHDILSMIAREISSLVANNHYQLGQRSLLYLALTCRSMRELVIPRFLFARVSITSHPALLSFCRCITAPNSEAGDAVRHLYVDLDHNGGRIPGDLPSEELVGALEKMHQLLSLQINAFAKFYAIEPRIAKAVIRHTTYRLDTLCLDDCSLPSLRLLRDLIGLRFLSISLQSRSRAGVLTSDSPLGVIIMNSRCTLEELRLGNISSWQLYGQPLDTSDTSIEGEIYVWPHIHTLALGGPQAGLLEELDFSYSFPSIRCFEHSFHSSEWAMRACNRLFLGQLESLVGGWPEAKAALDAGAKLRRVSIRSSSPFPGSESGFAFHHYLPSCLRSLSVYIPLRGSPDYLRQLSLAAPNITYLDITFVVKRRDDRFKEIMERNSVSLSRLPLTLLALDCTGPAVERGTTPQSPLQRQMHAFSTAFVASAPELCPTLQIIMILYRSWQKFFHGGVGRFQEMGDLCGMNHFLLLHEWQWWEGNTERINGVCA</sequence>
<evidence type="ECO:0000313" key="2">
    <source>
        <dbReference type="Proteomes" id="UP000027195"/>
    </source>
</evidence>
<dbReference type="AlphaFoldDB" id="A0A067MJE9"/>